<evidence type="ECO:0000256" key="1">
    <source>
        <dbReference type="SAM" id="Phobius"/>
    </source>
</evidence>
<dbReference type="RefSeq" id="WP_119016956.1">
    <property type="nucleotide sequence ID" value="NZ_QXEV01000038.1"/>
</dbReference>
<dbReference type="InterPro" id="IPR008964">
    <property type="entry name" value="Invasin/intimin_cell_adhesion"/>
</dbReference>
<feature type="transmembrane region" description="Helical" evidence="1">
    <location>
        <begin position="833"/>
        <end position="853"/>
    </location>
</feature>
<organism evidence="3 4">
    <name type="scientific">Anaeroplasma bactoclasticum</name>
    <dbReference type="NCBI Taxonomy" id="2088"/>
    <lineage>
        <taxon>Bacteria</taxon>
        <taxon>Bacillati</taxon>
        <taxon>Mycoplasmatota</taxon>
        <taxon>Mollicutes</taxon>
        <taxon>Anaeroplasmatales</taxon>
        <taxon>Anaeroplasmataceae</taxon>
        <taxon>Anaeroplasma</taxon>
    </lineage>
</organism>
<dbReference type="Pfam" id="PF04892">
    <property type="entry name" value="VanZ"/>
    <property type="match status" value="1"/>
</dbReference>
<feature type="transmembrane region" description="Helical" evidence="1">
    <location>
        <begin position="800"/>
        <end position="821"/>
    </location>
</feature>
<dbReference type="Proteomes" id="UP000266506">
    <property type="component" value="Unassembled WGS sequence"/>
</dbReference>
<keyword evidence="1" id="KW-0472">Membrane</keyword>
<dbReference type="InParanoid" id="A0A397R021"/>
<dbReference type="SUPFAM" id="SSF49373">
    <property type="entry name" value="Invasin/intimin cell-adhesion fragments"/>
    <property type="match status" value="2"/>
</dbReference>
<dbReference type="AlphaFoldDB" id="A0A397R021"/>
<comment type="caution">
    <text evidence="3">The sequence shown here is derived from an EMBL/GenBank/DDBJ whole genome shotgun (WGS) entry which is preliminary data.</text>
</comment>
<accession>A0A397R021</accession>
<keyword evidence="1" id="KW-0812">Transmembrane</keyword>
<feature type="domain" description="VanZ-like" evidence="2">
    <location>
        <begin position="796"/>
        <end position="880"/>
    </location>
</feature>
<protein>
    <submittedName>
        <fullName evidence="3">VanZ like protein</fullName>
    </submittedName>
</protein>
<keyword evidence="1" id="KW-1133">Transmembrane helix</keyword>
<evidence type="ECO:0000259" key="2">
    <source>
        <dbReference type="Pfam" id="PF04892"/>
    </source>
</evidence>
<dbReference type="NCBIfam" id="NF037970">
    <property type="entry name" value="vanZ_1"/>
    <property type="match status" value="1"/>
</dbReference>
<evidence type="ECO:0000313" key="3">
    <source>
        <dbReference type="EMBL" id="RIA64787.1"/>
    </source>
</evidence>
<keyword evidence="4" id="KW-1185">Reference proteome</keyword>
<feature type="transmembrane region" description="Helical" evidence="1">
    <location>
        <begin position="868"/>
        <end position="888"/>
    </location>
</feature>
<sequence>MKKKSKPFIIARLILLFIFIGINIFLIIESITPQNSSAKQSNDLGNAIVNVVNDMGGDQAEIIEPSKVIIKNKISDANTLDKLTLDIETLPEDTRYKSYIYKSSNLEVATIDEFGNVEFIKEGEVDLFAYNTFSDEIFDSFHVIVKDIKAESIALNIKGATKKEDIYTLYLGEVYTISASVLPKNRTSKDIIYECVDNPYIEINNEQINVIGESLDSVIDIHVKADSLDEVIHVKTKTKPIEYIPLKSISISDIKGYENSNISIVNKLEFNPSDATNKSYEIVEILDTAIATINTQKSIKLLSEGTTKIKVKVIDLDEIFTGNIIVLKRPDLVDFNATVEDSSIYVNETKKIKLSNPSPKDSMIQNVSYESLNPSLLSVSDKGYLKGLGVGVGKIKITSNGIEKILEIEVLTSIEDVTDFVVDYIKGESPYVEVSQVDLNDYFKVSSFIPHDPIKSVMTYEVINGNAELNGSSLNIYDEGKISLLMIHKSSGISKVVDLYAYYPLSIEDDIIENTLILNKEYVCSIHSNSIYDYHVEVSNKNISYIQNEDETILQAKMVGNTTISFYPTLEDKILYDAKIEYPLSIIHKDTKNISIDINIKPEGGDEAIYNNPDILNLYKSDRITYQILLDSDITRKSIQVTSSNESCIKVSNNKLLIVGIGNTILNFKEEYSNLDRTIKVHVSNLLSLNEENSLKITGNYTINEDSITIINGEAITIKYNFTKYSTIQSTIYSSSDLSVAKIGDDGVITPMGVGEAIITLEVKDSSGTLAKSEVKLIVRQKDFVENISDFIYIYVRKGLGHFGIFLILAIFASLSCFMFFENKKWWHVAIKIGIIFAYGFLFSGFTELLQMITPGRFGLMSDVLVDFSGYSLAAVLLSIGFIILLIVKWKKKKKED</sequence>
<dbReference type="Gene3D" id="2.60.40.1080">
    <property type="match status" value="2"/>
</dbReference>
<proteinExistence type="predicted"/>
<feature type="transmembrane region" description="Helical" evidence="1">
    <location>
        <begin position="9"/>
        <end position="28"/>
    </location>
</feature>
<dbReference type="InterPro" id="IPR006976">
    <property type="entry name" value="VanZ-like"/>
</dbReference>
<name>A0A397R021_9MOLU</name>
<evidence type="ECO:0000313" key="4">
    <source>
        <dbReference type="Proteomes" id="UP000266506"/>
    </source>
</evidence>
<gene>
    <name evidence="3" type="ORF">EI71_01896</name>
</gene>
<dbReference type="EMBL" id="QXEV01000038">
    <property type="protein sequence ID" value="RIA64787.1"/>
    <property type="molecule type" value="Genomic_DNA"/>
</dbReference>
<reference evidence="3 4" key="1">
    <citation type="submission" date="2018-08" db="EMBL/GenBank/DDBJ databases">
        <title>Genomic Encyclopedia of Archaeal and Bacterial Type Strains, Phase II (KMG-II): from individual species to whole genera.</title>
        <authorList>
            <person name="Goeker M."/>
        </authorList>
    </citation>
    <scope>NUCLEOTIDE SEQUENCE [LARGE SCALE GENOMIC DNA]</scope>
    <source>
        <strain evidence="3 4">ATCC 27112</strain>
    </source>
</reference>